<evidence type="ECO:0000313" key="2">
    <source>
        <dbReference type="Proteomes" id="UP000694700"/>
    </source>
</evidence>
<organism evidence="1 2">
    <name type="scientific">Cyprinus carpio</name>
    <name type="common">Common carp</name>
    <dbReference type="NCBI Taxonomy" id="7962"/>
    <lineage>
        <taxon>Eukaryota</taxon>
        <taxon>Metazoa</taxon>
        <taxon>Chordata</taxon>
        <taxon>Craniata</taxon>
        <taxon>Vertebrata</taxon>
        <taxon>Euteleostomi</taxon>
        <taxon>Actinopterygii</taxon>
        <taxon>Neopterygii</taxon>
        <taxon>Teleostei</taxon>
        <taxon>Ostariophysi</taxon>
        <taxon>Cypriniformes</taxon>
        <taxon>Cyprinidae</taxon>
        <taxon>Cyprininae</taxon>
        <taxon>Cyprinus</taxon>
    </lineage>
</organism>
<dbReference type="Proteomes" id="UP000694700">
    <property type="component" value="Unplaced"/>
</dbReference>
<name>A0A8C1S326_CYPCA</name>
<accession>A0A8C1S326</accession>
<dbReference type="Ensembl" id="ENSCCRT00015002112.1">
    <property type="protein sequence ID" value="ENSCCRP00015001990.1"/>
    <property type="gene ID" value="ENSCCRG00015001283.1"/>
</dbReference>
<reference evidence="1" key="1">
    <citation type="submission" date="2025-08" db="UniProtKB">
        <authorList>
            <consortium name="Ensembl"/>
        </authorList>
    </citation>
    <scope>IDENTIFICATION</scope>
</reference>
<dbReference type="PANTHER" id="PTHR31025">
    <property type="entry name" value="SI:CH211-196P9.1-RELATED"/>
    <property type="match status" value="1"/>
</dbReference>
<evidence type="ECO:0000313" key="1">
    <source>
        <dbReference type="Ensembl" id="ENSCCRP00015001990.1"/>
    </source>
</evidence>
<dbReference type="AlphaFoldDB" id="A0A8C1S326"/>
<dbReference type="PANTHER" id="PTHR31025:SF22">
    <property type="entry name" value="IP13529P"/>
    <property type="match status" value="1"/>
</dbReference>
<protein>
    <submittedName>
        <fullName evidence="1">Uncharacterized protein</fullName>
    </submittedName>
</protein>
<sequence>HFGPLIRLWTLRFESKHSYFKRCGRKLHNFKNLCSTLVERHPFLQAYLHAGSLFPPLLQTGETTEFDDQLYQTEKKMDSIVSAIHTVLPQLEGKKLEMLVDELVSKLGVEGPNDLQFKEEDIAHLLSPIQCRTILHSFKKEIVASSSTVFDLTQGTILCENSSWLDRFQVPWDKMRPTLKRAIDADKRPEPEDRRHMVRVIVDSMRVHCLNPSRKDCSAVAKEITQKYSGSFLDKTKEGEIIGCGYFSNTLSRLRKPRCSRTSGDDQPSAGKCAKIDSYGCITWQPQEYPKGKSSASLEEKRKEMVDLFTQEGPRATERGTLKELMTITYAKQREDINSDPPLSIIDISKKWSFFLSFKFLLSHFTTLTGIELHSRLNNDLDKKGKRLLEFFHVQIMKWSKEVKTVLKEALKDDREGTDGLAAMLIMMAYFKEAEDSLFLLSLFLSLFVFWKYCCKYFFEKYLGFFNIAVPFFKSSKVGSNCLFLVRINPESSKCSSKVQTSRKSGKNVKRKTSYMKPRVVAFMRDFTDFDWQNN</sequence>
<proteinExistence type="predicted"/>